<dbReference type="Pfam" id="PF01597">
    <property type="entry name" value="GCV_H"/>
    <property type="match status" value="1"/>
</dbReference>
<dbReference type="InterPro" id="IPR011053">
    <property type="entry name" value="Single_hybrid_motif"/>
</dbReference>
<sequence length="127" mass="14243">MITSCFTRAAKQYSKDHLWFDLANKVGKFGVTSYKGYHLGNIKFLALAPEGTYKKGEELATIESDKTIESIAAPVDLKITQTNTKLEDNPKLLKTSAEKNAWIAQIEILSDFSEPLVDRKAYLKSLE</sequence>
<dbReference type="InParanoid" id="A2ENN2"/>
<dbReference type="OrthoDB" id="10264154at2759"/>
<organism evidence="1 2">
    <name type="scientific">Trichomonas vaginalis (strain ATCC PRA-98 / G3)</name>
    <dbReference type="NCBI Taxonomy" id="412133"/>
    <lineage>
        <taxon>Eukaryota</taxon>
        <taxon>Metamonada</taxon>
        <taxon>Parabasalia</taxon>
        <taxon>Trichomonadida</taxon>
        <taxon>Trichomonadidae</taxon>
        <taxon>Trichomonas</taxon>
    </lineage>
</organism>
<dbReference type="PANTHER" id="PTHR11715:SF3">
    <property type="entry name" value="GLYCINE CLEAVAGE SYSTEM H PROTEIN-RELATED"/>
    <property type="match status" value="1"/>
</dbReference>
<reference evidence="1" key="2">
    <citation type="journal article" date="2007" name="Science">
        <title>Draft genome sequence of the sexually transmitted pathogen Trichomonas vaginalis.</title>
        <authorList>
            <person name="Carlton J.M."/>
            <person name="Hirt R.P."/>
            <person name="Silva J.C."/>
            <person name="Delcher A.L."/>
            <person name="Schatz M."/>
            <person name="Zhao Q."/>
            <person name="Wortman J.R."/>
            <person name="Bidwell S.L."/>
            <person name="Alsmark U.C.M."/>
            <person name="Besteiro S."/>
            <person name="Sicheritz-Ponten T."/>
            <person name="Noel C.J."/>
            <person name="Dacks J.B."/>
            <person name="Foster P.G."/>
            <person name="Simillion C."/>
            <person name="Van de Peer Y."/>
            <person name="Miranda-Saavedra D."/>
            <person name="Barton G.J."/>
            <person name="Westrop G.D."/>
            <person name="Mueller S."/>
            <person name="Dessi D."/>
            <person name="Fiori P.L."/>
            <person name="Ren Q."/>
            <person name="Paulsen I."/>
            <person name="Zhang H."/>
            <person name="Bastida-Corcuera F.D."/>
            <person name="Simoes-Barbosa A."/>
            <person name="Brown M.T."/>
            <person name="Hayes R.D."/>
            <person name="Mukherjee M."/>
            <person name="Okumura C.Y."/>
            <person name="Schneider R."/>
            <person name="Smith A.J."/>
            <person name="Vanacova S."/>
            <person name="Villalvazo M."/>
            <person name="Haas B.J."/>
            <person name="Pertea M."/>
            <person name="Feldblyum T.V."/>
            <person name="Utterback T.R."/>
            <person name="Shu C.L."/>
            <person name="Osoegawa K."/>
            <person name="de Jong P.J."/>
            <person name="Hrdy I."/>
            <person name="Horvathova L."/>
            <person name="Zubacova Z."/>
            <person name="Dolezal P."/>
            <person name="Malik S.B."/>
            <person name="Logsdon J.M. Jr."/>
            <person name="Henze K."/>
            <person name="Gupta A."/>
            <person name="Wang C.C."/>
            <person name="Dunne R.L."/>
            <person name="Upcroft J.A."/>
            <person name="Upcroft P."/>
            <person name="White O."/>
            <person name="Salzberg S.L."/>
            <person name="Tang P."/>
            <person name="Chiu C.-H."/>
            <person name="Lee Y.-S."/>
            <person name="Embley T.M."/>
            <person name="Coombs G.H."/>
            <person name="Mottram J.C."/>
            <person name="Tachezy J."/>
            <person name="Fraser-Liggett C.M."/>
            <person name="Johnson P.J."/>
        </authorList>
    </citation>
    <scope>NUCLEOTIDE SEQUENCE [LARGE SCALE GENOMIC DNA]</scope>
    <source>
        <strain evidence="1">G3</strain>
    </source>
</reference>
<dbReference type="RefSeq" id="XP_001317955.1">
    <property type="nucleotide sequence ID" value="XM_001317920.1"/>
</dbReference>
<dbReference type="KEGG" id="tva:4763602"/>
<dbReference type="OMA" id="KEHEWIR"/>
<dbReference type="SUPFAM" id="SSF51230">
    <property type="entry name" value="Single hybrid motif"/>
    <property type="match status" value="1"/>
</dbReference>
<dbReference type="GO" id="GO:0019464">
    <property type="term" value="P:glycine decarboxylation via glycine cleavage system"/>
    <property type="evidence" value="ECO:0000318"/>
    <property type="project" value="GO_Central"/>
</dbReference>
<dbReference type="Proteomes" id="UP000001542">
    <property type="component" value="Unassembled WGS sequence"/>
</dbReference>
<reference evidence="1" key="1">
    <citation type="submission" date="2006-10" db="EMBL/GenBank/DDBJ databases">
        <authorList>
            <person name="Amadeo P."/>
            <person name="Zhao Q."/>
            <person name="Wortman J."/>
            <person name="Fraser-Liggett C."/>
            <person name="Carlton J."/>
        </authorList>
    </citation>
    <scope>NUCLEOTIDE SEQUENCE</scope>
    <source>
        <strain evidence="1">G3</strain>
    </source>
</reference>
<evidence type="ECO:0000313" key="1">
    <source>
        <dbReference type="EMBL" id="EAY05732.1"/>
    </source>
</evidence>
<dbReference type="InterPro" id="IPR033753">
    <property type="entry name" value="GCV_H/Fam206"/>
</dbReference>
<name>A2ENN2_TRIV3</name>
<dbReference type="VEuPathDB" id="TrichDB:TVAG_100550"/>
<gene>
    <name evidence="1" type="ORF">TVAG_100550</name>
</gene>
<dbReference type="PANTHER" id="PTHR11715">
    <property type="entry name" value="GLYCINE CLEAVAGE SYSTEM H PROTEIN"/>
    <property type="match status" value="1"/>
</dbReference>
<dbReference type="EMBL" id="DS113441">
    <property type="protein sequence ID" value="EAY05732.1"/>
    <property type="molecule type" value="Genomic_DNA"/>
</dbReference>
<dbReference type="InterPro" id="IPR002930">
    <property type="entry name" value="GCV_H"/>
</dbReference>
<accession>A2ENN2</accession>
<evidence type="ECO:0000313" key="2">
    <source>
        <dbReference type="Proteomes" id="UP000001542"/>
    </source>
</evidence>
<proteinExistence type="predicted"/>
<dbReference type="VEuPathDB" id="TrichDB:TVAGG3_0408120"/>
<dbReference type="Gene3D" id="2.40.50.100">
    <property type="match status" value="1"/>
</dbReference>
<dbReference type="GO" id="GO:0005739">
    <property type="term" value="C:mitochondrion"/>
    <property type="evidence" value="ECO:0000318"/>
    <property type="project" value="GO_Central"/>
</dbReference>
<dbReference type="GO" id="GO:0005960">
    <property type="term" value="C:glycine cleavage complex"/>
    <property type="evidence" value="ECO:0000318"/>
    <property type="project" value="GO_Central"/>
</dbReference>
<dbReference type="AlphaFoldDB" id="A2ENN2"/>
<dbReference type="STRING" id="5722.A2ENN2"/>
<keyword evidence="2" id="KW-1185">Reference proteome</keyword>
<dbReference type="CDD" id="cd06848">
    <property type="entry name" value="GCS_H"/>
    <property type="match status" value="1"/>
</dbReference>
<dbReference type="SMR" id="A2ENN2"/>
<dbReference type="eggNOG" id="KOG3373">
    <property type="taxonomic scope" value="Eukaryota"/>
</dbReference>
<protein>
    <submittedName>
        <fullName evidence="1">Glycine cleavage H-protein</fullName>
    </submittedName>
</protein>